<feature type="compositionally biased region" description="Basic and acidic residues" evidence="3">
    <location>
        <begin position="531"/>
        <end position="549"/>
    </location>
</feature>
<dbReference type="Pfam" id="PF21071">
    <property type="entry name" value="LARP1_HEAT"/>
    <property type="match status" value="1"/>
</dbReference>
<feature type="domain" description="HTH La-type RNA-binding" evidence="4">
    <location>
        <begin position="629"/>
        <end position="719"/>
    </location>
</feature>
<dbReference type="GO" id="GO:0000339">
    <property type="term" value="F:RNA cap binding"/>
    <property type="evidence" value="ECO:0007669"/>
    <property type="project" value="InterPro"/>
</dbReference>
<protein>
    <recommendedName>
        <fullName evidence="4">HTH La-type RNA-binding domain-containing protein</fullName>
    </recommendedName>
</protein>
<keyword evidence="6" id="KW-1185">Reference proteome</keyword>
<dbReference type="InterPro" id="IPR036388">
    <property type="entry name" value="WH-like_DNA-bd_sf"/>
</dbReference>
<feature type="compositionally biased region" description="Polar residues" evidence="3">
    <location>
        <begin position="159"/>
        <end position="168"/>
    </location>
</feature>
<feature type="region of interest" description="Disordered" evidence="3">
    <location>
        <begin position="424"/>
        <end position="503"/>
    </location>
</feature>
<dbReference type="InterPro" id="IPR036390">
    <property type="entry name" value="WH_DNA-bd_sf"/>
</dbReference>
<feature type="compositionally biased region" description="Basic and acidic residues" evidence="3">
    <location>
        <begin position="912"/>
        <end position="922"/>
    </location>
</feature>
<feature type="compositionally biased region" description="Polar residues" evidence="3">
    <location>
        <begin position="29"/>
        <end position="41"/>
    </location>
</feature>
<feature type="compositionally biased region" description="Basic and acidic residues" evidence="3">
    <location>
        <begin position="200"/>
        <end position="209"/>
    </location>
</feature>
<dbReference type="AlphaFoldDB" id="A0A6H5J762"/>
<dbReference type="PROSITE" id="PS50961">
    <property type="entry name" value="HTH_LA"/>
    <property type="match status" value="1"/>
</dbReference>
<dbReference type="GO" id="GO:0005737">
    <property type="term" value="C:cytoplasm"/>
    <property type="evidence" value="ECO:0007669"/>
    <property type="project" value="UniProtKB-ARBA"/>
</dbReference>
<feature type="compositionally biased region" description="Polar residues" evidence="3">
    <location>
        <begin position="871"/>
        <end position="888"/>
    </location>
</feature>
<sequence>MATKVTGNGIAAQQQPQPESPQSEMPVSKPTTLETASQTPPASRDSVSKLEKTVAKAGLSYARVVNPKAASAPVEVAAETASTKENNKENIARESSGSRQTTDLNRKVFKRPVNRKENHRHPATERRVNGNRALHSNSSSATVESKDTNAALKKRPASHSRSNGNVKNTTEEVVKNGDIGSDGEFQTVAPKNARRKEKRDRKDFVEAPHPRHRERHRPFGSNTHSGDRVHKEKDHAKEISKQEKEKDIKEKVKETKEKVKENKEKVQEKEVTKEKEKETEPRAEEAESVPVKYVAAPLPTVNPWTKSKVTVAPSQVSAVPVATPTPVPALQTQAPTVKPVEKPMIVEKEKKVLQPQAPKNKIVDHHGLQFHSATRKKSRRVFVVRRSNAEARVMIRFLNQLDRLNIFPPRNTIVKWVKKPTVNGSKPINATEQQQQHPQEQQQSQQAQQPQQQQQEQPQQQAQQQPQQVKEGSVGPSEKKAKPETLETNGEVEEVDDKKKKAKKHNWVPFEIDVPKIRAKRDRSPKHHTTRDRNNESYRRIDENNRDYDNQSQYNSNNIRGGPRNNRGGFRGRGRGRGNPTRSTFRPRPEFMNFANDYNQHNKYVVDPNNYLMPILGTLYFQEGPQYVNNEYHTIKTLVRNQVEYYLSEDNLVRDFFLRRKMDSEGFLPVSLIFSFHRVQALTTDMQVLLDAMAESSNLELVDNCKVKKKMKQPSKEKTENKNEPSSNEIEKEELDFQFDEDLEMPASGRNNAFSEWSEDEEDFELSDNDINKLLIVTQNTASTRAPKHDGYDRTGDWTSRVKISQELFETINDGLYYYEEDLWNQRDGATSSSGSYKTINVISKEEFDRLSSKSQQNKTNSAAPPPPPNTVQNRAPSQSSKVLNNADNSRRDLLAQRTVIRSKEIPRFFPVHKEPEFDPRTPRKRKTRHSKNPPVEHHVGWVMDVHEHRPRRYSNSSSTGTSPNDGHLSSSYGSQTLPPFEHPSHSLLKQNGFTQLEYHKFRSRCLKGKYLYLSLIEIFKNYFKMMKNFYFCLLFPAERKMLIKTFLRKIITLELLIWKITQFNKKFYVFSDRKQLGAGGSQEMNTLFRFWSFFLRENFHSKMYQEFKTLAFEDAANGYRYGVECLFRFYSYGLEKRFRKELYEDFQQEAIKDYEIGQLYGLEKFWAFMKYYPKSAHLQVKPKLKEYLSNFKTIEDFRVEEVSKLRVLYIFSNVLE</sequence>
<feature type="compositionally biased region" description="Basic residues" evidence="3">
    <location>
        <begin position="923"/>
        <end position="932"/>
    </location>
</feature>
<dbReference type="InterPro" id="IPR006607">
    <property type="entry name" value="DM15"/>
</dbReference>
<feature type="compositionally biased region" description="Low complexity" evidence="3">
    <location>
        <begin position="433"/>
        <end position="468"/>
    </location>
</feature>
<dbReference type="PANTHER" id="PTHR22792">
    <property type="entry name" value="LUPUS LA PROTEIN-RELATED"/>
    <property type="match status" value="1"/>
</dbReference>
<feature type="compositionally biased region" description="Basic residues" evidence="3">
    <location>
        <begin position="518"/>
        <end position="530"/>
    </location>
</feature>
<dbReference type="Proteomes" id="UP000479190">
    <property type="component" value="Unassembled WGS sequence"/>
</dbReference>
<feature type="region of interest" description="Disordered" evidence="3">
    <location>
        <begin position="710"/>
        <end position="731"/>
    </location>
</feature>
<feature type="region of interest" description="Disordered" evidence="3">
    <location>
        <begin position="518"/>
        <end position="589"/>
    </location>
</feature>
<feature type="compositionally biased region" description="Basic and acidic residues" evidence="3">
    <location>
        <begin position="114"/>
        <end position="128"/>
    </location>
</feature>
<dbReference type="Gene3D" id="1.10.10.10">
    <property type="entry name" value="Winged helix-like DNA-binding domain superfamily/Winged helix DNA-binding domain"/>
    <property type="match status" value="1"/>
</dbReference>
<feature type="compositionally biased region" description="Polar residues" evidence="3">
    <location>
        <begin position="134"/>
        <end position="143"/>
    </location>
</feature>
<dbReference type="SMART" id="SM00684">
    <property type="entry name" value="DM15"/>
    <property type="match status" value="3"/>
</dbReference>
<dbReference type="SMART" id="SM00715">
    <property type="entry name" value="LA"/>
    <property type="match status" value="1"/>
</dbReference>
<accession>A0A6H5J762</accession>
<evidence type="ECO:0000256" key="1">
    <source>
        <dbReference type="ARBA" id="ARBA00022884"/>
    </source>
</evidence>
<reference evidence="5 6" key="1">
    <citation type="submission" date="2020-02" db="EMBL/GenBank/DDBJ databases">
        <authorList>
            <person name="Ferguson B K."/>
        </authorList>
    </citation>
    <scope>NUCLEOTIDE SEQUENCE [LARGE SCALE GENOMIC DNA]</scope>
</reference>
<feature type="compositionally biased region" description="Basic and acidic residues" evidence="3">
    <location>
        <begin position="714"/>
        <end position="723"/>
    </location>
</feature>
<feature type="region of interest" description="Disordered" evidence="3">
    <location>
        <begin position="912"/>
        <end position="976"/>
    </location>
</feature>
<keyword evidence="1 2" id="KW-0694">RNA-binding</keyword>
<feature type="compositionally biased region" description="Polar residues" evidence="3">
    <location>
        <begin position="954"/>
        <end position="976"/>
    </location>
</feature>
<evidence type="ECO:0000256" key="2">
    <source>
        <dbReference type="PROSITE-ProRule" id="PRU00332"/>
    </source>
</evidence>
<organism evidence="5 6">
    <name type="scientific">Trichogramma brassicae</name>
    <dbReference type="NCBI Taxonomy" id="86971"/>
    <lineage>
        <taxon>Eukaryota</taxon>
        <taxon>Metazoa</taxon>
        <taxon>Ecdysozoa</taxon>
        <taxon>Arthropoda</taxon>
        <taxon>Hexapoda</taxon>
        <taxon>Insecta</taxon>
        <taxon>Pterygota</taxon>
        <taxon>Neoptera</taxon>
        <taxon>Endopterygota</taxon>
        <taxon>Hymenoptera</taxon>
        <taxon>Apocrita</taxon>
        <taxon>Proctotrupomorpha</taxon>
        <taxon>Chalcidoidea</taxon>
        <taxon>Trichogrammatidae</taxon>
        <taxon>Trichogramma</taxon>
    </lineage>
</organism>
<feature type="compositionally biased region" description="Low complexity" evidence="3">
    <location>
        <begin position="557"/>
        <end position="568"/>
    </location>
</feature>
<feature type="compositionally biased region" description="Low complexity" evidence="3">
    <location>
        <begin position="13"/>
        <end position="24"/>
    </location>
</feature>
<dbReference type="GO" id="GO:0048255">
    <property type="term" value="P:mRNA stabilization"/>
    <property type="evidence" value="ECO:0007669"/>
    <property type="project" value="InterPro"/>
</dbReference>
<feature type="compositionally biased region" description="Basic and acidic residues" evidence="3">
    <location>
        <begin position="225"/>
        <end position="285"/>
    </location>
</feature>
<name>A0A6H5J762_9HYME</name>
<proteinExistence type="predicted"/>
<feature type="compositionally biased region" description="Basic and acidic residues" evidence="3">
    <location>
        <begin position="935"/>
        <end position="948"/>
    </location>
</feature>
<feature type="region of interest" description="Disordered" evidence="3">
    <location>
        <begin position="66"/>
        <end position="288"/>
    </location>
</feature>
<dbReference type="Pfam" id="PF05383">
    <property type="entry name" value="La"/>
    <property type="match status" value="1"/>
</dbReference>
<dbReference type="PANTHER" id="PTHR22792:SF132">
    <property type="entry name" value="LA-RELATED PROTEIN 1"/>
    <property type="match status" value="1"/>
</dbReference>
<gene>
    <name evidence="5" type="ORF">TBRA_LOCUS15938</name>
</gene>
<evidence type="ECO:0000256" key="3">
    <source>
        <dbReference type="SAM" id="MobiDB-lite"/>
    </source>
</evidence>
<evidence type="ECO:0000313" key="5">
    <source>
        <dbReference type="EMBL" id="CAB0044350.1"/>
    </source>
</evidence>
<dbReference type="InterPro" id="IPR045180">
    <property type="entry name" value="La_dom_prot"/>
</dbReference>
<feature type="region of interest" description="Disordered" evidence="3">
    <location>
        <begin position="1"/>
        <end position="50"/>
    </location>
</feature>
<feature type="compositionally biased region" description="Polar residues" evidence="3">
    <location>
        <begin position="853"/>
        <end position="862"/>
    </location>
</feature>
<feature type="region of interest" description="Disordered" evidence="3">
    <location>
        <begin position="849"/>
        <end position="891"/>
    </location>
</feature>
<dbReference type="InterPro" id="IPR006630">
    <property type="entry name" value="La_HTH"/>
</dbReference>
<dbReference type="SUPFAM" id="SSF46785">
    <property type="entry name" value="Winged helix' DNA-binding domain"/>
    <property type="match status" value="1"/>
</dbReference>
<dbReference type="EMBL" id="CADCXV010001427">
    <property type="protein sequence ID" value="CAB0044350.1"/>
    <property type="molecule type" value="Genomic_DNA"/>
</dbReference>
<feature type="compositionally biased region" description="Polar residues" evidence="3">
    <location>
        <begin position="93"/>
        <end position="103"/>
    </location>
</feature>
<dbReference type="OrthoDB" id="340227at2759"/>
<evidence type="ECO:0000313" key="6">
    <source>
        <dbReference type="Proteomes" id="UP000479190"/>
    </source>
</evidence>
<evidence type="ECO:0000259" key="4">
    <source>
        <dbReference type="PROSITE" id="PS50961"/>
    </source>
</evidence>